<evidence type="ECO:0000256" key="1">
    <source>
        <dbReference type="ARBA" id="ARBA00004496"/>
    </source>
</evidence>
<dbReference type="InterPro" id="IPR038078">
    <property type="entry name" value="PhoU-like_sf"/>
</dbReference>
<dbReference type="GO" id="GO:0006817">
    <property type="term" value="P:phosphate ion transport"/>
    <property type="evidence" value="ECO:0007669"/>
    <property type="project" value="UniProtKB-KW"/>
</dbReference>
<keyword evidence="5 7" id="KW-0963">Cytoplasm</keyword>
<evidence type="ECO:0000256" key="6">
    <source>
        <dbReference type="ARBA" id="ARBA00022592"/>
    </source>
</evidence>
<keyword evidence="10" id="KW-1185">Reference proteome</keyword>
<dbReference type="RefSeq" id="WP_075714211.1">
    <property type="nucleotide sequence ID" value="NZ_MJIE01000001.1"/>
</dbReference>
<evidence type="ECO:0000256" key="5">
    <source>
        <dbReference type="ARBA" id="ARBA00022490"/>
    </source>
</evidence>
<dbReference type="EMBL" id="MJIE01000001">
    <property type="protein sequence ID" value="OLR56512.1"/>
    <property type="molecule type" value="Genomic_DNA"/>
</dbReference>
<accession>A0A1Q9JJX2</accession>
<reference evidence="9 10" key="1">
    <citation type="journal article" date="2016" name="Appl. Environ. Microbiol.">
        <title>Function and Phylogeny of Bacterial Butyryl Coenzyme A:Acetate Transferases and Their Diversity in the Proximal Colon of Swine.</title>
        <authorList>
            <person name="Trachsel J."/>
            <person name="Bayles D.O."/>
            <person name="Looft T."/>
            <person name="Levine U.Y."/>
            <person name="Allen H.K."/>
        </authorList>
    </citation>
    <scope>NUCLEOTIDE SEQUENCE [LARGE SCALE GENOMIC DNA]</scope>
    <source>
        <strain evidence="9 10">68-3-10</strain>
    </source>
</reference>
<comment type="subcellular location">
    <subcellularLocation>
        <location evidence="1 7">Cytoplasm</location>
    </subcellularLocation>
</comment>
<feature type="domain" description="PhoU" evidence="8">
    <location>
        <begin position="17"/>
        <end position="103"/>
    </location>
</feature>
<feature type="domain" description="PhoU" evidence="8">
    <location>
        <begin position="119"/>
        <end position="203"/>
    </location>
</feature>
<dbReference type="GO" id="GO:0030643">
    <property type="term" value="P:intracellular phosphate ion homeostasis"/>
    <property type="evidence" value="ECO:0007669"/>
    <property type="project" value="InterPro"/>
</dbReference>
<dbReference type="PIRSF" id="PIRSF003107">
    <property type="entry name" value="PhoU"/>
    <property type="match status" value="1"/>
</dbReference>
<keyword evidence="4 7" id="KW-0813">Transport</keyword>
<name>A0A1Q9JJX2_9FIRM</name>
<protein>
    <recommendedName>
        <fullName evidence="7">Phosphate-specific transport system accessory protein PhoU</fullName>
    </recommendedName>
</protein>
<comment type="caution">
    <text evidence="9">The sequence shown here is derived from an EMBL/GenBank/DDBJ whole genome shotgun (WGS) entry which is preliminary data.</text>
</comment>
<organism evidence="9 10">
    <name type="scientific">Hornefia porci</name>
    <dbReference type="NCBI Taxonomy" id="2652292"/>
    <lineage>
        <taxon>Bacteria</taxon>
        <taxon>Bacillati</taxon>
        <taxon>Bacillota</taxon>
        <taxon>Clostridia</taxon>
        <taxon>Peptostreptococcales</taxon>
        <taxon>Anaerovoracaceae</taxon>
        <taxon>Hornefia</taxon>
    </lineage>
</organism>
<evidence type="ECO:0000259" key="8">
    <source>
        <dbReference type="Pfam" id="PF01895"/>
    </source>
</evidence>
<evidence type="ECO:0000256" key="7">
    <source>
        <dbReference type="PIRNR" id="PIRNR003107"/>
    </source>
</evidence>
<comment type="subunit">
    <text evidence="3 7">Homodimer.</text>
</comment>
<dbReference type="InterPro" id="IPR028366">
    <property type="entry name" value="PhoU"/>
</dbReference>
<evidence type="ECO:0000256" key="3">
    <source>
        <dbReference type="ARBA" id="ARBA00011738"/>
    </source>
</evidence>
<dbReference type="Gene3D" id="1.20.58.220">
    <property type="entry name" value="Phosphate transport system protein phou homolog 2, domain 2"/>
    <property type="match status" value="1"/>
</dbReference>
<keyword evidence="6 7" id="KW-0592">Phosphate transport</keyword>
<dbReference type="InterPro" id="IPR026022">
    <property type="entry name" value="PhoU_dom"/>
</dbReference>
<dbReference type="PANTHER" id="PTHR42930">
    <property type="entry name" value="PHOSPHATE-SPECIFIC TRANSPORT SYSTEM ACCESSORY PROTEIN PHOU"/>
    <property type="match status" value="1"/>
</dbReference>
<dbReference type="SUPFAM" id="SSF109755">
    <property type="entry name" value="PhoU-like"/>
    <property type="match status" value="1"/>
</dbReference>
<dbReference type="Proteomes" id="UP000187404">
    <property type="component" value="Unassembled WGS sequence"/>
</dbReference>
<evidence type="ECO:0000256" key="4">
    <source>
        <dbReference type="ARBA" id="ARBA00022448"/>
    </source>
</evidence>
<dbReference type="Pfam" id="PF01895">
    <property type="entry name" value="PhoU"/>
    <property type="match status" value="2"/>
</dbReference>
<gene>
    <name evidence="9" type="ORF">BHK98_10815</name>
</gene>
<dbReference type="NCBIfam" id="TIGR02135">
    <property type="entry name" value="phoU_full"/>
    <property type="match status" value="1"/>
</dbReference>
<evidence type="ECO:0000313" key="9">
    <source>
        <dbReference type="EMBL" id="OLR56512.1"/>
    </source>
</evidence>
<evidence type="ECO:0000256" key="2">
    <source>
        <dbReference type="ARBA" id="ARBA00008107"/>
    </source>
</evidence>
<comment type="function">
    <text evidence="7">Plays a role in the regulation of phosphate uptake.</text>
</comment>
<evidence type="ECO:0000313" key="10">
    <source>
        <dbReference type="Proteomes" id="UP000187404"/>
    </source>
</evidence>
<dbReference type="GO" id="GO:0005737">
    <property type="term" value="C:cytoplasm"/>
    <property type="evidence" value="ECO:0007669"/>
    <property type="project" value="UniProtKB-SubCell"/>
</dbReference>
<dbReference type="STRING" id="1261640.BHK98_10815"/>
<dbReference type="OrthoDB" id="9814256at2"/>
<sequence length="228" mass="25990">MRNRFDAQLAQLNVELIKMGSLCELVISNSMNGLLEDNDELLKIVEETDPEIDEKEREIETMCFKLMLQQQPVARDLRTISAALKMITDMERIGDQASDIAEIAKYIEGEDSKHHTHLKAMAESAADMVTRAIRSFVERDLDLAYEVMKSDDVVDRHFDEMREDLISMIRSGEDSPELCLDLLMIAKYCERIGDHAVNIAEWVEFAITGVHISEELRNENANPGTETK</sequence>
<dbReference type="AlphaFoldDB" id="A0A1Q9JJX2"/>
<comment type="similarity">
    <text evidence="2 7">Belongs to the PhoU family.</text>
</comment>
<proteinExistence type="inferred from homology"/>
<dbReference type="FunFam" id="1.20.58.220:FF:000004">
    <property type="entry name" value="Phosphate-specific transport system accessory protein PhoU"/>
    <property type="match status" value="1"/>
</dbReference>
<dbReference type="GO" id="GO:0045936">
    <property type="term" value="P:negative regulation of phosphate metabolic process"/>
    <property type="evidence" value="ECO:0007669"/>
    <property type="project" value="InterPro"/>
</dbReference>
<dbReference type="PANTHER" id="PTHR42930:SF3">
    <property type="entry name" value="PHOSPHATE-SPECIFIC TRANSPORT SYSTEM ACCESSORY PROTEIN PHOU"/>
    <property type="match status" value="1"/>
</dbReference>